<proteinExistence type="predicted"/>
<gene>
    <name evidence="1" type="ORF">FRX31_024099</name>
</gene>
<evidence type="ECO:0000313" key="2">
    <source>
        <dbReference type="Proteomes" id="UP000554482"/>
    </source>
</evidence>
<accession>A0A7J6VNH4</accession>
<keyword evidence="2" id="KW-1185">Reference proteome</keyword>
<name>A0A7J6VNH4_THATH</name>
<dbReference type="Proteomes" id="UP000554482">
    <property type="component" value="Unassembled WGS sequence"/>
</dbReference>
<evidence type="ECO:0000313" key="1">
    <source>
        <dbReference type="EMBL" id="KAF5186311.1"/>
    </source>
</evidence>
<protein>
    <submittedName>
        <fullName evidence="1">Uncharacterized protein</fullName>
    </submittedName>
</protein>
<dbReference type="AlphaFoldDB" id="A0A7J6VNH4"/>
<organism evidence="1 2">
    <name type="scientific">Thalictrum thalictroides</name>
    <name type="common">Rue-anemone</name>
    <name type="synonym">Anemone thalictroides</name>
    <dbReference type="NCBI Taxonomy" id="46969"/>
    <lineage>
        <taxon>Eukaryota</taxon>
        <taxon>Viridiplantae</taxon>
        <taxon>Streptophyta</taxon>
        <taxon>Embryophyta</taxon>
        <taxon>Tracheophyta</taxon>
        <taxon>Spermatophyta</taxon>
        <taxon>Magnoliopsida</taxon>
        <taxon>Ranunculales</taxon>
        <taxon>Ranunculaceae</taxon>
        <taxon>Thalictroideae</taxon>
        <taxon>Thalictrum</taxon>
    </lineage>
</organism>
<dbReference type="EMBL" id="JABWDY010029477">
    <property type="protein sequence ID" value="KAF5186311.1"/>
    <property type="molecule type" value="Genomic_DNA"/>
</dbReference>
<reference evidence="1 2" key="1">
    <citation type="submission" date="2020-06" db="EMBL/GenBank/DDBJ databases">
        <title>Transcriptomic and genomic resources for Thalictrum thalictroides and T. hernandezii: Facilitating candidate gene discovery in an emerging model plant lineage.</title>
        <authorList>
            <person name="Arias T."/>
            <person name="Riano-Pachon D.M."/>
            <person name="Di Stilio V.S."/>
        </authorList>
    </citation>
    <scope>NUCLEOTIDE SEQUENCE [LARGE SCALE GENOMIC DNA]</scope>
    <source>
        <strain evidence="2">cv. WT478/WT964</strain>
        <tissue evidence="1">Leaves</tissue>
    </source>
</reference>
<sequence length="82" mass="9777">MRDLDTGSEGWVLSFRRNVFDWEQTQLQNLLNLLGQTTLQEQDDSWSWIGDRSEQFTVRSFYLQIPETEREQNDAQQDSYKG</sequence>
<comment type="caution">
    <text evidence="1">The sequence shown here is derived from an EMBL/GenBank/DDBJ whole genome shotgun (WGS) entry which is preliminary data.</text>
</comment>